<proteinExistence type="predicted"/>
<gene>
    <name evidence="1" type="ORF">F4Y42_04715</name>
</gene>
<dbReference type="EMBL" id="VXRG01000040">
    <property type="protein sequence ID" value="MXY92736.1"/>
    <property type="molecule type" value="Genomic_DNA"/>
</dbReference>
<evidence type="ECO:0000313" key="1">
    <source>
        <dbReference type="EMBL" id="MXY92736.1"/>
    </source>
</evidence>
<comment type="caution">
    <text evidence="1">The sequence shown here is derived from an EMBL/GenBank/DDBJ whole genome shotgun (WGS) entry which is preliminary data.</text>
</comment>
<dbReference type="SUPFAM" id="SSF82171">
    <property type="entry name" value="DPP6 N-terminal domain-like"/>
    <property type="match status" value="1"/>
</dbReference>
<organism evidence="1">
    <name type="scientific">Caldilineaceae bacterium SB0664_bin_27</name>
    <dbReference type="NCBI Taxonomy" id="2605260"/>
    <lineage>
        <taxon>Bacteria</taxon>
        <taxon>Bacillati</taxon>
        <taxon>Chloroflexota</taxon>
        <taxon>Caldilineae</taxon>
        <taxon>Caldilineales</taxon>
        <taxon>Caldilineaceae</taxon>
    </lineage>
</organism>
<dbReference type="AlphaFoldDB" id="A0A6B0YNW2"/>
<dbReference type="InterPro" id="IPR015943">
    <property type="entry name" value="WD40/YVTN_repeat-like_dom_sf"/>
</dbReference>
<protein>
    <recommendedName>
        <fullName evidence="2">Oligogalacturonate lyase domain-containing protein</fullName>
    </recommendedName>
</protein>
<sequence length="385" mass="43776">MSMRPITSGPKHHWFGYYDKLQFDPSSRYVLGMEVDFEHRSPNADDVIGIGMIDLADGNRWIELGETRAWCWQQGCMLQWVPGSDREVVWNDRVDDRFVCHIMDVHSGRRRTVGYPIYTVSPDGRTAVGADFRRINHMRPGYGYAGIPDPNFEQLAPEDAGIHRIDLETGEASLIISIAQVAAIPYPHMDISGARHYFNHLLFNTDGSRFIFLHRWRFGDAGFSTRMMTAAADGSDIYAVDQYGHTSHFIWRDPEQILAWAKHPSHGDAFYIYRDGTQDVDVIGKGVMKLNGHCTYLTDTNWILNDTYPVARGDGRVQELYLYNVESGERTELGEYASYQGYEGEWRCDLHPRSSPDGRLITVDSVHGGDGRQIYLMDISAHQGA</sequence>
<reference evidence="1" key="1">
    <citation type="submission" date="2019-09" db="EMBL/GenBank/DDBJ databases">
        <title>Characterisation of the sponge microbiome using genome-centric metagenomics.</title>
        <authorList>
            <person name="Engelberts J.P."/>
            <person name="Robbins S.J."/>
            <person name="De Goeij J.M."/>
            <person name="Aranda M."/>
            <person name="Bell S.C."/>
            <person name="Webster N.S."/>
        </authorList>
    </citation>
    <scope>NUCLEOTIDE SEQUENCE</scope>
    <source>
        <strain evidence="1">SB0664_bin_27</strain>
    </source>
</reference>
<dbReference type="Gene3D" id="2.130.10.10">
    <property type="entry name" value="YVTN repeat-like/Quinoprotein amine dehydrogenase"/>
    <property type="match status" value="1"/>
</dbReference>
<accession>A0A6B0YNW2</accession>
<name>A0A6B0YNW2_9CHLR</name>
<evidence type="ECO:0008006" key="2">
    <source>
        <dbReference type="Google" id="ProtNLM"/>
    </source>
</evidence>